<keyword evidence="1" id="KW-1185">Reference proteome</keyword>
<dbReference type="WBParaSite" id="PSU_v2.g17816.t1">
    <property type="protein sequence ID" value="PSU_v2.g17816.t1"/>
    <property type="gene ID" value="PSU_v2.g17816"/>
</dbReference>
<evidence type="ECO:0000313" key="1">
    <source>
        <dbReference type="Proteomes" id="UP000887577"/>
    </source>
</evidence>
<reference evidence="2" key="1">
    <citation type="submission" date="2022-11" db="UniProtKB">
        <authorList>
            <consortium name="WormBaseParasite"/>
        </authorList>
    </citation>
    <scope>IDENTIFICATION</scope>
</reference>
<protein>
    <submittedName>
        <fullName evidence="2">Uncharacterized protein</fullName>
    </submittedName>
</protein>
<dbReference type="Proteomes" id="UP000887577">
    <property type="component" value="Unplaced"/>
</dbReference>
<evidence type="ECO:0000313" key="2">
    <source>
        <dbReference type="WBParaSite" id="PSU_v2.g17816.t1"/>
    </source>
</evidence>
<organism evidence="1 2">
    <name type="scientific">Panagrolaimus superbus</name>
    <dbReference type="NCBI Taxonomy" id="310955"/>
    <lineage>
        <taxon>Eukaryota</taxon>
        <taxon>Metazoa</taxon>
        <taxon>Ecdysozoa</taxon>
        <taxon>Nematoda</taxon>
        <taxon>Chromadorea</taxon>
        <taxon>Rhabditida</taxon>
        <taxon>Tylenchina</taxon>
        <taxon>Panagrolaimomorpha</taxon>
        <taxon>Panagrolaimoidea</taxon>
        <taxon>Panagrolaimidae</taxon>
        <taxon>Panagrolaimus</taxon>
    </lineage>
</organism>
<proteinExistence type="predicted"/>
<name>A0A914YC73_9BILA</name>
<sequence>MCFSEGYQIDYLKRGCLNFVKGEYFPSEWIESITNEYTTEFHEGFIECLIQKTRNFTTSEENEISFIPALEDAFYGIQYEDSENQTFQSDHERCVKKKVLACFQRHNCFMISHDKVIHEILPLCRYETLIKMDIKNLQPPNPIIKNKFEAFDELSTQTIDYFPDSTSTLLTQKSIEVFQNLTYGHLEAIKVYLLSINELKKGFCNPTVSLVFYIQQRPDKSKIFSNIPEEFPFIPSETASILSTLTYQDLIAVKSVVNVDSHFRWIMCSPIVGISPPMKVIIFQYIKSQNNHPLKIQVSKNRNIILKKDEHV</sequence>
<accession>A0A914YC73</accession>
<dbReference type="AlphaFoldDB" id="A0A914YC73"/>